<keyword evidence="2" id="KW-1185">Reference proteome</keyword>
<evidence type="ECO:0000313" key="1">
    <source>
        <dbReference type="EMBL" id="CAI5451310.1"/>
    </source>
</evidence>
<evidence type="ECO:0000313" key="2">
    <source>
        <dbReference type="Proteomes" id="UP001152747"/>
    </source>
</evidence>
<sequence length="79" mass="8991">MFLFENWKYHQIIEKSIVVFVQKRFTVLAPTRITPSPVSNVNWNSSPVAAQIIAKQPKPIDPFDVQWSRLAVNPAAENA</sequence>
<dbReference type="AlphaFoldDB" id="A0A9P1ISL3"/>
<gene>
    <name evidence="1" type="ORF">CAMP_LOCUS13947</name>
</gene>
<dbReference type="Proteomes" id="UP001152747">
    <property type="component" value="Unassembled WGS sequence"/>
</dbReference>
<accession>A0A9P1ISL3</accession>
<organism evidence="1 2">
    <name type="scientific">Caenorhabditis angaria</name>
    <dbReference type="NCBI Taxonomy" id="860376"/>
    <lineage>
        <taxon>Eukaryota</taxon>
        <taxon>Metazoa</taxon>
        <taxon>Ecdysozoa</taxon>
        <taxon>Nematoda</taxon>
        <taxon>Chromadorea</taxon>
        <taxon>Rhabditida</taxon>
        <taxon>Rhabditina</taxon>
        <taxon>Rhabditomorpha</taxon>
        <taxon>Rhabditoidea</taxon>
        <taxon>Rhabditidae</taxon>
        <taxon>Peloderinae</taxon>
        <taxon>Caenorhabditis</taxon>
    </lineage>
</organism>
<proteinExistence type="predicted"/>
<name>A0A9P1ISL3_9PELO</name>
<protein>
    <submittedName>
        <fullName evidence="1">Uncharacterized protein</fullName>
    </submittedName>
</protein>
<reference evidence="1" key="1">
    <citation type="submission" date="2022-11" db="EMBL/GenBank/DDBJ databases">
        <authorList>
            <person name="Kikuchi T."/>
        </authorList>
    </citation>
    <scope>NUCLEOTIDE SEQUENCE</scope>
    <source>
        <strain evidence="1">PS1010</strain>
    </source>
</reference>
<comment type="caution">
    <text evidence="1">The sequence shown here is derived from an EMBL/GenBank/DDBJ whole genome shotgun (WGS) entry which is preliminary data.</text>
</comment>
<dbReference type="EMBL" id="CANHGI010000005">
    <property type="protein sequence ID" value="CAI5451310.1"/>
    <property type="molecule type" value="Genomic_DNA"/>
</dbReference>